<feature type="domain" description="C2 tensin-type" evidence="12">
    <location>
        <begin position="234"/>
        <end position="360"/>
    </location>
</feature>
<organism evidence="13 14">
    <name type="scientific">Nothobranchius furzeri</name>
    <name type="common">Turquoise killifish</name>
    <dbReference type="NCBI Taxonomy" id="105023"/>
    <lineage>
        <taxon>Eukaryota</taxon>
        <taxon>Metazoa</taxon>
        <taxon>Chordata</taxon>
        <taxon>Craniata</taxon>
        <taxon>Vertebrata</taxon>
        <taxon>Euteleostomi</taxon>
        <taxon>Actinopterygii</taxon>
        <taxon>Neopterygii</taxon>
        <taxon>Teleostei</taxon>
        <taxon>Neoteleostei</taxon>
        <taxon>Acanthomorphata</taxon>
        <taxon>Ovalentaria</taxon>
        <taxon>Atherinomorphae</taxon>
        <taxon>Cyprinodontiformes</taxon>
        <taxon>Nothobranchiidae</taxon>
        <taxon>Nothobranchius</taxon>
    </lineage>
</organism>
<reference evidence="13" key="2">
    <citation type="submission" date="2025-08" db="UniProtKB">
        <authorList>
            <consortium name="Ensembl"/>
        </authorList>
    </citation>
    <scope>IDENTIFICATION</scope>
</reference>
<dbReference type="SMART" id="SM00462">
    <property type="entry name" value="PTB"/>
    <property type="match status" value="1"/>
</dbReference>
<keyword evidence="6" id="KW-0965">Cell junction</keyword>
<keyword evidence="3" id="KW-0597">Phosphoprotein</keyword>
<evidence type="ECO:0000313" key="13">
    <source>
        <dbReference type="Ensembl" id="ENSNFUP00015054141.1"/>
    </source>
</evidence>
<feature type="region of interest" description="Disordered" evidence="9">
    <location>
        <begin position="1"/>
        <end position="20"/>
    </location>
</feature>
<evidence type="ECO:0000259" key="11">
    <source>
        <dbReference type="PROSITE" id="PS51181"/>
    </source>
</evidence>
<dbReference type="Pfam" id="PF10409">
    <property type="entry name" value="PTEN_C2"/>
    <property type="match status" value="1"/>
</dbReference>
<feature type="region of interest" description="Disordered" evidence="9">
    <location>
        <begin position="701"/>
        <end position="740"/>
    </location>
</feature>
<dbReference type="InterPro" id="IPR035892">
    <property type="entry name" value="C2_domain_sf"/>
</dbReference>
<feature type="region of interest" description="Disordered" evidence="9">
    <location>
        <begin position="563"/>
        <end position="585"/>
    </location>
</feature>
<evidence type="ECO:0000259" key="12">
    <source>
        <dbReference type="PROSITE" id="PS51182"/>
    </source>
</evidence>
<dbReference type="Gene3D" id="2.60.40.1110">
    <property type="match status" value="1"/>
</dbReference>
<evidence type="ECO:0000256" key="2">
    <source>
        <dbReference type="ARBA" id="ARBA00007881"/>
    </source>
</evidence>
<evidence type="ECO:0000256" key="7">
    <source>
        <dbReference type="ARBA" id="ARBA00022999"/>
    </source>
</evidence>
<sequence length="1042" mass="115342">MTTWHGGTGVKCSPRNRKVAGSSPAQSVAVVVSLGKTLNPRCLLVVVGGTGGLTLDSLFPHFVPRFSRSFSMDRVMDRVMERNYDFDLTYITERIISVFFPPKLEEQRYRLNLKEVAAMLKSKHQDKFLLLNLSERRHDITRLNPKVHDFGWPDLHAPPLDKICAICKAMETWLTSDPQHVVVLHCKGNKGKTGVIIAAYMHYSKISAGGLTVLSSQYIYYFGGLLSGAIKMNSSPLFLHQVLIPSLPNFQEEGGYYPFLKIYQSMQLVYTSGFCYCDDTKVQMQLISKTSFLSLCCPLQVKCYHRLVQSADRDTVFRVQFHTCTIHGSQLWFGKGELDGAFTDERFPSDATVEFVFSSGPERIKGREYHKNDPAVIVDYNTSDPVVRWDSYENFNQRYQDSLEDIAHTRGPLDGSLYAQIKKRRGPNSGPLTSANGNSPGGALTEDRPDHSSFSAHSLHLNQSCIHSDHPEEPVRPPPPTRQEREELERLLGGIEGNQDGERETAILDDGDSWPSERAGTLRLGRSCSCRDGYRSQRCAEPGCDRTLLMPNGYCLDRAPGTNGHHGATPSASPNATNGLRSSGESVGWRDHITHGSFKRVHRDGQVACSTPSDMSGPPTPVHTSSPLRTQERYSTFVRLMLGGSEPYHSNYQQHHGPLHPHYTAMEQSAALDTNKRHCYSGPMPQLHPASYSNYSTISIPLPHPQPPLPEKRHHPAQPGSPSEGLRPAGLHVPPSNSQHHVTFSPTVGEIAPPAGQNVATSTEGEMVNRVSIKFVQDSSRFWYKAGISREQAIAALKEREPGTFLIRDSNSFQGAYGLALKVATPPPNVTHNINDPLEQLVRHFLIETGPRGVKIKGCQNEPYFGSLSALVYQHSITPISLPCALKIPEKDLIGEVSEVQAVSNISTAADLLKQGAACNVLYLNSVETESLTGPQAIARATDATLGRNPRPSATVVQFKVTSQGITLTDSQRRVFFRRHYPVNSVTFSSIDPKDRRVFGFVAKKPGSVVENVCHLFAELDPEQPASAIVNFINKVMLAQRR</sequence>
<dbReference type="InterPro" id="IPR029023">
    <property type="entry name" value="Tensin_phosphatase"/>
</dbReference>
<keyword evidence="5" id="KW-0904">Protein phosphatase</keyword>
<dbReference type="SMART" id="SM01326">
    <property type="entry name" value="PTEN_C2"/>
    <property type="match status" value="1"/>
</dbReference>
<dbReference type="SUPFAM" id="SSF50729">
    <property type="entry name" value="PH domain-like"/>
    <property type="match status" value="1"/>
</dbReference>
<comment type="subcellular location">
    <subcellularLocation>
        <location evidence="1">Cell junction</location>
        <location evidence="1">Focal adhesion</location>
    </subcellularLocation>
</comment>
<dbReference type="InterPro" id="IPR003595">
    <property type="entry name" value="Tyr_Pase_cat"/>
</dbReference>
<dbReference type="SMART" id="SM00252">
    <property type="entry name" value="SH2"/>
    <property type="match status" value="1"/>
</dbReference>
<dbReference type="PANTHER" id="PTHR45734:SF1">
    <property type="entry name" value="TENSIN-2"/>
    <property type="match status" value="1"/>
</dbReference>
<feature type="domain" description="SH2" evidence="10">
    <location>
        <begin position="783"/>
        <end position="890"/>
    </location>
</feature>
<dbReference type="PANTHER" id="PTHR45734">
    <property type="entry name" value="TENSIN"/>
    <property type="match status" value="1"/>
</dbReference>
<dbReference type="InterPro" id="IPR036860">
    <property type="entry name" value="SH2_dom_sf"/>
</dbReference>
<dbReference type="SMART" id="SM00404">
    <property type="entry name" value="PTPc_motif"/>
    <property type="match status" value="1"/>
</dbReference>
<proteinExistence type="inferred from homology"/>
<dbReference type="FunFam" id="3.30.505.10:FF:000002">
    <property type="entry name" value="Tensin 1"/>
    <property type="match status" value="1"/>
</dbReference>
<dbReference type="InterPro" id="IPR035012">
    <property type="entry name" value="Tensin-like_SH2"/>
</dbReference>
<feature type="region of interest" description="Disordered" evidence="9">
    <location>
        <begin position="423"/>
        <end position="455"/>
    </location>
</feature>
<dbReference type="InterPro" id="IPR006020">
    <property type="entry name" value="PTB/PI_dom"/>
</dbReference>
<dbReference type="InterPro" id="IPR000980">
    <property type="entry name" value="SH2"/>
</dbReference>
<dbReference type="Gene3D" id="3.30.505.10">
    <property type="entry name" value="SH2 domain"/>
    <property type="match status" value="1"/>
</dbReference>
<dbReference type="SUPFAM" id="SSF52799">
    <property type="entry name" value="(Phosphotyrosine protein) phosphatases II"/>
    <property type="match status" value="1"/>
</dbReference>
<feature type="domain" description="Phosphatase tensin-type" evidence="11">
    <location>
        <begin position="77"/>
        <end position="264"/>
    </location>
</feature>
<dbReference type="Gene3D" id="2.30.29.30">
    <property type="entry name" value="Pleckstrin-homology domain (PH domain)/Phosphotyrosine-binding domain (PTB)"/>
    <property type="match status" value="1"/>
</dbReference>
<dbReference type="SUPFAM" id="SSF49562">
    <property type="entry name" value="C2 domain (Calcium/lipid-binding domain, CaLB)"/>
    <property type="match status" value="1"/>
</dbReference>
<evidence type="ECO:0000256" key="6">
    <source>
        <dbReference type="ARBA" id="ARBA00022949"/>
    </source>
</evidence>
<keyword evidence="7 8" id="KW-0727">SH2 domain</keyword>
<dbReference type="PROSITE" id="PS51182">
    <property type="entry name" value="C2_TENSIN"/>
    <property type="match status" value="1"/>
</dbReference>
<dbReference type="PROSITE" id="PS51181">
    <property type="entry name" value="PPASE_TENSIN"/>
    <property type="match status" value="1"/>
</dbReference>
<evidence type="ECO:0000256" key="4">
    <source>
        <dbReference type="ARBA" id="ARBA00022801"/>
    </source>
</evidence>
<dbReference type="PROSITE" id="PS50001">
    <property type="entry name" value="SH2"/>
    <property type="match status" value="1"/>
</dbReference>
<feature type="region of interest" description="Disordered" evidence="9">
    <location>
        <begin position="601"/>
        <end position="627"/>
    </location>
</feature>
<name>A0A8C6Q5M9_NOTFU</name>
<feature type="compositionally biased region" description="Polar residues" evidence="9">
    <location>
        <begin position="570"/>
        <end position="585"/>
    </location>
</feature>
<evidence type="ECO:0000256" key="8">
    <source>
        <dbReference type="PROSITE-ProRule" id="PRU00191"/>
    </source>
</evidence>
<dbReference type="CDD" id="cd01213">
    <property type="entry name" value="PTB_tensin"/>
    <property type="match status" value="1"/>
</dbReference>
<dbReference type="InterPro" id="IPR029021">
    <property type="entry name" value="Prot-tyrosine_phosphatase-like"/>
</dbReference>
<dbReference type="GO" id="GO:0004725">
    <property type="term" value="F:protein tyrosine phosphatase activity"/>
    <property type="evidence" value="ECO:0007669"/>
    <property type="project" value="TreeGrafter"/>
</dbReference>
<dbReference type="GO" id="GO:0005925">
    <property type="term" value="C:focal adhesion"/>
    <property type="evidence" value="ECO:0007669"/>
    <property type="project" value="UniProtKB-SubCell"/>
</dbReference>
<dbReference type="InterPro" id="IPR033929">
    <property type="entry name" value="Tensin_PTB"/>
</dbReference>
<dbReference type="InterPro" id="IPR051484">
    <property type="entry name" value="Tensin_PTEN_phosphatase"/>
</dbReference>
<accession>A0A8C6Q5M9</accession>
<evidence type="ECO:0000256" key="5">
    <source>
        <dbReference type="ARBA" id="ARBA00022912"/>
    </source>
</evidence>
<dbReference type="Proteomes" id="UP000694548">
    <property type="component" value="Chromosome sgr15"/>
</dbReference>
<evidence type="ECO:0000259" key="10">
    <source>
        <dbReference type="PROSITE" id="PS50001"/>
    </source>
</evidence>
<dbReference type="Pfam" id="PF08416">
    <property type="entry name" value="PTB"/>
    <property type="match status" value="1"/>
</dbReference>
<comment type="similarity">
    <text evidence="2">Belongs to the PTEN phosphatase protein family.</text>
</comment>
<protein>
    <submittedName>
        <fullName evidence="13">Tensin 2a</fullName>
    </submittedName>
</protein>
<evidence type="ECO:0000256" key="3">
    <source>
        <dbReference type="ARBA" id="ARBA00022553"/>
    </source>
</evidence>
<keyword evidence="14" id="KW-1185">Reference proteome</keyword>
<dbReference type="Pfam" id="PF00017">
    <property type="entry name" value="SH2"/>
    <property type="match status" value="1"/>
</dbReference>
<dbReference type="InterPro" id="IPR011993">
    <property type="entry name" value="PH-like_dom_sf"/>
</dbReference>
<reference evidence="13" key="3">
    <citation type="submission" date="2025-09" db="UniProtKB">
        <authorList>
            <consortium name="Ensembl"/>
        </authorList>
    </citation>
    <scope>IDENTIFICATION</scope>
</reference>
<dbReference type="Gene3D" id="3.90.190.10">
    <property type="entry name" value="Protein tyrosine phosphatase superfamily"/>
    <property type="match status" value="1"/>
</dbReference>
<dbReference type="InterPro" id="IPR013625">
    <property type="entry name" value="PTB"/>
</dbReference>
<dbReference type="Ensembl" id="ENSNFUT00015056431.1">
    <property type="protein sequence ID" value="ENSNFUP00015054141.1"/>
    <property type="gene ID" value="ENSNFUG00015025123.1"/>
</dbReference>
<reference evidence="13" key="1">
    <citation type="submission" date="2014-08" db="EMBL/GenBank/DDBJ databases">
        <authorList>
            <person name="Senf B."/>
            <person name="Petzold A."/>
            <person name="Downie B.R."/>
            <person name="Koch P."/>
            <person name="Platzer M."/>
        </authorList>
    </citation>
    <scope>NUCLEOTIDE SEQUENCE [LARGE SCALE GENOMIC DNA]</scope>
    <source>
        <strain evidence="13">GRZ</strain>
    </source>
</reference>
<keyword evidence="4" id="KW-0378">Hydrolase</keyword>
<dbReference type="SUPFAM" id="SSF55550">
    <property type="entry name" value="SH2 domain"/>
    <property type="match status" value="1"/>
</dbReference>
<evidence type="ECO:0000256" key="1">
    <source>
        <dbReference type="ARBA" id="ARBA00004246"/>
    </source>
</evidence>
<dbReference type="GeneTree" id="ENSGT00940000163886"/>
<dbReference type="InterPro" id="IPR014020">
    <property type="entry name" value="Tensin_C2-dom"/>
</dbReference>
<evidence type="ECO:0000313" key="14">
    <source>
        <dbReference type="Proteomes" id="UP000694548"/>
    </source>
</evidence>
<dbReference type="CDD" id="cd09927">
    <property type="entry name" value="SH2_Tensin_like"/>
    <property type="match status" value="1"/>
</dbReference>
<evidence type="ECO:0000256" key="9">
    <source>
        <dbReference type="SAM" id="MobiDB-lite"/>
    </source>
</evidence>
<dbReference type="AlphaFoldDB" id="A0A8C6Q5M9"/>